<accession>F3QTA0</accession>
<evidence type="ECO:0000259" key="4">
    <source>
        <dbReference type="SMART" id="SM01217"/>
    </source>
</evidence>
<dbReference type="InterPro" id="IPR017853">
    <property type="entry name" value="GH"/>
</dbReference>
<dbReference type="EMBL" id="AFBR01000036">
    <property type="protein sequence ID" value="EGG54625.1"/>
    <property type="molecule type" value="Genomic_DNA"/>
</dbReference>
<evidence type="ECO:0000313" key="6">
    <source>
        <dbReference type="Proteomes" id="UP000005546"/>
    </source>
</evidence>
<name>F3QTA0_9BACT</name>
<dbReference type="InterPro" id="IPR026891">
    <property type="entry name" value="Fn3-like"/>
</dbReference>
<dbReference type="GO" id="GO:0008422">
    <property type="term" value="F:beta-glucosidase activity"/>
    <property type="evidence" value="ECO:0007669"/>
    <property type="project" value="UniProtKB-ARBA"/>
</dbReference>
<dbReference type="Pfam" id="PF01915">
    <property type="entry name" value="Glyco_hydro_3_C"/>
    <property type="match status" value="1"/>
</dbReference>
<dbReference type="Pfam" id="PF00933">
    <property type="entry name" value="Glyco_hydro_3"/>
    <property type="match status" value="1"/>
</dbReference>
<dbReference type="PANTHER" id="PTHR42715:SF10">
    <property type="entry name" value="BETA-GLUCOSIDASE"/>
    <property type="match status" value="1"/>
</dbReference>
<dbReference type="PRINTS" id="PR00133">
    <property type="entry name" value="GLHYDRLASE3"/>
</dbReference>
<feature type="domain" description="Fibronectin type III-like" evidence="4">
    <location>
        <begin position="676"/>
        <end position="745"/>
    </location>
</feature>
<dbReference type="STRING" id="762982.HMPREF9442_01417"/>
<dbReference type="GO" id="GO:0005975">
    <property type="term" value="P:carbohydrate metabolic process"/>
    <property type="evidence" value="ECO:0007669"/>
    <property type="project" value="InterPro"/>
</dbReference>
<organism evidence="5 6">
    <name type="scientific">Paraprevotella xylaniphila YIT 11841</name>
    <dbReference type="NCBI Taxonomy" id="762982"/>
    <lineage>
        <taxon>Bacteria</taxon>
        <taxon>Pseudomonadati</taxon>
        <taxon>Bacteroidota</taxon>
        <taxon>Bacteroidia</taxon>
        <taxon>Bacteroidales</taxon>
        <taxon>Prevotellaceae</taxon>
        <taxon>Paraprevotella</taxon>
    </lineage>
</organism>
<keyword evidence="6" id="KW-1185">Reference proteome</keyword>
<dbReference type="SUPFAM" id="SSF51445">
    <property type="entry name" value="(Trans)glycosidases"/>
    <property type="match status" value="1"/>
</dbReference>
<evidence type="ECO:0000256" key="2">
    <source>
        <dbReference type="ARBA" id="ARBA00022801"/>
    </source>
</evidence>
<dbReference type="Gene3D" id="3.40.50.1700">
    <property type="entry name" value="Glycoside hydrolase family 3 C-terminal domain"/>
    <property type="match status" value="1"/>
</dbReference>
<dbReference type="InterPro" id="IPR002772">
    <property type="entry name" value="Glyco_hydro_3_C"/>
</dbReference>
<dbReference type="InterPro" id="IPR036881">
    <property type="entry name" value="Glyco_hydro_3_C_sf"/>
</dbReference>
<dbReference type="InterPro" id="IPR036962">
    <property type="entry name" value="Glyco_hydro_3_N_sf"/>
</dbReference>
<proteinExistence type="inferred from homology"/>
<feature type="chain" id="PRO_5003300606" evidence="3">
    <location>
        <begin position="21"/>
        <end position="757"/>
    </location>
</feature>
<dbReference type="InterPro" id="IPR001764">
    <property type="entry name" value="Glyco_hydro_3_N"/>
</dbReference>
<dbReference type="Gene3D" id="3.20.20.300">
    <property type="entry name" value="Glycoside hydrolase, family 3, N-terminal domain"/>
    <property type="match status" value="1"/>
</dbReference>
<gene>
    <name evidence="5" type="ORF">HMPREF9442_01417</name>
</gene>
<dbReference type="AlphaFoldDB" id="F3QTA0"/>
<evidence type="ECO:0000256" key="1">
    <source>
        <dbReference type="ARBA" id="ARBA00005336"/>
    </source>
</evidence>
<dbReference type="Pfam" id="PF14310">
    <property type="entry name" value="Fn3-like"/>
    <property type="match status" value="1"/>
</dbReference>
<dbReference type="FunFam" id="3.40.50.1700:FF:000009">
    <property type="entry name" value="Periplasmic beta-glucosidase"/>
    <property type="match status" value="1"/>
</dbReference>
<feature type="signal peptide" evidence="3">
    <location>
        <begin position="1"/>
        <end position="20"/>
    </location>
</feature>
<dbReference type="InterPro" id="IPR013783">
    <property type="entry name" value="Ig-like_fold"/>
</dbReference>
<comment type="caution">
    <text evidence="5">The sequence shown here is derived from an EMBL/GenBank/DDBJ whole genome shotgun (WGS) entry which is preliminary data.</text>
</comment>
<dbReference type="SMART" id="SM01217">
    <property type="entry name" value="Fn3_like"/>
    <property type="match status" value="1"/>
</dbReference>
<keyword evidence="2 5" id="KW-0378">Hydrolase</keyword>
<evidence type="ECO:0000313" key="5">
    <source>
        <dbReference type="EMBL" id="EGG54625.1"/>
    </source>
</evidence>
<dbReference type="Gene3D" id="2.60.40.10">
    <property type="entry name" value="Immunoglobulins"/>
    <property type="match status" value="1"/>
</dbReference>
<dbReference type="HOGENOM" id="CLU_004542_5_1_10"/>
<dbReference type="eggNOG" id="COG1472">
    <property type="taxonomic scope" value="Bacteria"/>
</dbReference>
<dbReference type="Proteomes" id="UP000005546">
    <property type="component" value="Unassembled WGS sequence"/>
</dbReference>
<dbReference type="InterPro" id="IPR050288">
    <property type="entry name" value="Cellulose_deg_GH3"/>
</dbReference>
<dbReference type="FunFam" id="2.60.40.10:FF:000495">
    <property type="entry name" value="Periplasmic beta-glucosidase"/>
    <property type="match status" value="1"/>
</dbReference>
<reference evidence="5 6" key="1">
    <citation type="submission" date="2011-02" db="EMBL/GenBank/DDBJ databases">
        <authorList>
            <person name="Weinstock G."/>
            <person name="Sodergren E."/>
            <person name="Clifton S."/>
            <person name="Fulton L."/>
            <person name="Fulton B."/>
            <person name="Courtney L."/>
            <person name="Fronick C."/>
            <person name="Harrison M."/>
            <person name="Strong C."/>
            <person name="Farmer C."/>
            <person name="Delahaunty K."/>
            <person name="Markovic C."/>
            <person name="Hall O."/>
            <person name="Minx P."/>
            <person name="Tomlinson C."/>
            <person name="Mitreva M."/>
            <person name="Hou S."/>
            <person name="Chen J."/>
            <person name="Wollam A."/>
            <person name="Pepin K.H."/>
            <person name="Johnson M."/>
            <person name="Bhonagiri V."/>
            <person name="Zhang X."/>
            <person name="Suruliraj S."/>
            <person name="Warren W."/>
            <person name="Chinwalla A."/>
            <person name="Mardis E.R."/>
            <person name="Wilson R.K."/>
        </authorList>
    </citation>
    <scope>NUCLEOTIDE SEQUENCE [LARGE SCALE GENOMIC DNA]</scope>
    <source>
        <strain evidence="5 6">YIT 11841</strain>
    </source>
</reference>
<sequence length="757" mass="83958">MKKKFLFAALLICGTLPSVAEEKPRYQDASLPVEERVEDLLRRMTLHEKVLQLQNNSNSDINAVESHYKESTGTMHEMSKTAKEAAELFKKLQHHLRTRTLWGIPALITVEGINGVLQDGCTIFPQAIAQGSTFNPDLVEDMAEAIGREAHVIGIRQLQCPVLDIARELRWGRVEETFGEDPFLIGEMGTSFVRGSQTEGVGAMPKHFVAHGTPTGGLNCAYVAGGERELRNLYAYPFAKVIRNADPVSVMSCYSAYDGVPMTHSAYYMTDFLRGELGFKGYVYSDWGAVDRLKVFHQAVATSEEAARKAIIAGIDMDVWDWAYQTLEEQVKKGQLDEYYIDRACRRILEAKFKLGLFDEGEDAIDPAKVDKVVRSKEHVALAKAVADESIVLLENKNNILPLDLSRYKSIALLGPNSNYGVAGDYGWVNADHHECVTLFDGLKNALGQKVQVNQLDGCDWWSQKEDGIAAAVELARKSDIAIVAVGTRSLWLGRNAKANKVTSGEGFDLSSLELPGKQLDLLKAVKATGKPVVVVLITGKPLVMTWAKENADAVVLQFYGGEQQGNAMADVLLGKVNPSGRLNVSFPRSTGNTPCYYNYYRTDRETVFDKGGSLDEPNGHYVFDKPYALWNFGYGLSYTNFEYSDFSLNDTVFSANGKLKAKVKVKNTGKRDGKEVVQLYVHDLVASVSQPVQQLKAFKKVEVPAGKEVEVELEMPIEELSFCNEYLKRVVEPGDVEIQIGRASDNIVFRKTIVVK</sequence>
<keyword evidence="3" id="KW-0732">Signal</keyword>
<dbReference type="SUPFAM" id="SSF52279">
    <property type="entry name" value="Beta-D-glucan exohydrolase, C-terminal domain"/>
    <property type="match status" value="1"/>
</dbReference>
<comment type="similarity">
    <text evidence="1">Belongs to the glycosyl hydrolase 3 family.</text>
</comment>
<evidence type="ECO:0000256" key="3">
    <source>
        <dbReference type="SAM" id="SignalP"/>
    </source>
</evidence>
<dbReference type="PANTHER" id="PTHR42715">
    <property type="entry name" value="BETA-GLUCOSIDASE"/>
    <property type="match status" value="1"/>
</dbReference>
<dbReference type="OrthoDB" id="9805821at2"/>
<protein>
    <submittedName>
        <fullName evidence="5">Glycosyl hydrolase family 3 protein</fullName>
    </submittedName>
</protein>
<dbReference type="RefSeq" id="WP_008626491.1">
    <property type="nucleotide sequence ID" value="NZ_GL883837.1"/>
</dbReference>